<dbReference type="Pfam" id="PF08240">
    <property type="entry name" value="ADH_N"/>
    <property type="match status" value="1"/>
</dbReference>
<protein>
    <recommendedName>
        <fullName evidence="1">Enoyl reductase (ER) domain-containing protein</fullName>
    </recommendedName>
</protein>
<dbReference type="GO" id="GO:0016491">
    <property type="term" value="F:oxidoreductase activity"/>
    <property type="evidence" value="ECO:0007669"/>
    <property type="project" value="InterPro"/>
</dbReference>
<dbReference type="AlphaFoldDB" id="A0A3M3ZA15"/>
<dbReference type="SUPFAM" id="SSF50129">
    <property type="entry name" value="GroES-like"/>
    <property type="match status" value="1"/>
</dbReference>
<accession>A0A3M3ZA15</accession>
<comment type="caution">
    <text evidence="2">The sequence shown here is derived from an EMBL/GenBank/DDBJ whole genome shotgun (WGS) entry which is preliminary data.</text>
</comment>
<dbReference type="InterPro" id="IPR020843">
    <property type="entry name" value="ER"/>
</dbReference>
<dbReference type="Gene3D" id="3.90.180.10">
    <property type="entry name" value="Medium-chain alcohol dehydrogenases, catalytic domain"/>
    <property type="match status" value="1"/>
</dbReference>
<dbReference type="RefSeq" id="WP_122222048.1">
    <property type="nucleotide sequence ID" value="NZ_RBQB01000136.1"/>
</dbReference>
<name>A0A3M3ZA15_9PSED</name>
<dbReference type="Gene3D" id="3.40.50.720">
    <property type="entry name" value="NAD(P)-binding Rossmann-like Domain"/>
    <property type="match status" value="1"/>
</dbReference>
<dbReference type="InterPro" id="IPR052711">
    <property type="entry name" value="Zinc_ADH-like"/>
</dbReference>
<dbReference type="InterPro" id="IPR011032">
    <property type="entry name" value="GroES-like_sf"/>
</dbReference>
<reference evidence="2 3" key="1">
    <citation type="submission" date="2018-08" db="EMBL/GenBank/DDBJ databases">
        <title>Recombination of ecologically and evolutionarily significant loci maintains genetic cohesion in the Pseudomonas syringae species complex.</title>
        <authorList>
            <person name="Dillon M."/>
            <person name="Thakur S."/>
            <person name="Almeida R.N.D."/>
            <person name="Weir B.S."/>
            <person name="Guttman D.S."/>
        </authorList>
    </citation>
    <scope>NUCLEOTIDE SEQUENCE [LARGE SCALE GENOMIC DNA]</scope>
    <source>
        <strain evidence="2 3">ICMP 8902</strain>
    </source>
</reference>
<dbReference type="SUPFAM" id="SSF51735">
    <property type="entry name" value="NAD(P)-binding Rossmann-fold domains"/>
    <property type="match status" value="1"/>
</dbReference>
<dbReference type="InterPro" id="IPR036291">
    <property type="entry name" value="NAD(P)-bd_dom_sf"/>
</dbReference>
<gene>
    <name evidence="2" type="ORF">ALQ33_200182</name>
</gene>
<evidence type="ECO:0000313" key="3">
    <source>
        <dbReference type="Proteomes" id="UP000279372"/>
    </source>
</evidence>
<dbReference type="InterPro" id="IPR013154">
    <property type="entry name" value="ADH-like_N"/>
</dbReference>
<dbReference type="PANTHER" id="PTHR45033">
    <property type="match status" value="1"/>
</dbReference>
<feature type="domain" description="Enoyl reductase (ER)" evidence="1">
    <location>
        <begin position="10"/>
        <end position="334"/>
    </location>
</feature>
<sequence>MKSYTTIGDGIDNLKLTELPIPEIKDCQILVKMLAVSLNFRDLLVINGVATWKPLSRRIPVSDGVGEIVAVGKDAPEWKAGDIVAGVYLSEWLDGTLTEEKYFRPLGGAVADGVLSEYVVFDRDAVVKIPSHLTPVEAATLPVAAVTAWHAVVCRSQVVAGESVLIQGTGGVSLFATQFVRALGGIPIVISSSDEKIEKVKLLGATSTINYKTHPDWEDKVIEITDRKGADHVIEVVGGANLNRSLKAVKLSGTISFIGLIAGLSAPINTYHFVTKNVRIHGIESGSKQMFVDMNDFIEKHQIKPVVDKVFPYSEIGNALKYLESGAHYGKVVIQF</sequence>
<dbReference type="CDD" id="cd08276">
    <property type="entry name" value="MDR7"/>
    <property type="match status" value="1"/>
</dbReference>
<organism evidence="2 3">
    <name type="scientific">Pseudomonas syringae pv. philadelphi</name>
    <dbReference type="NCBI Taxonomy" id="251706"/>
    <lineage>
        <taxon>Bacteria</taxon>
        <taxon>Pseudomonadati</taxon>
        <taxon>Pseudomonadota</taxon>
        <taxon>Gammaproteobacteria</taxon>
        <taxon>Pseudomonadales</taxon>
        <taxon>Pseudomonadaceae</taxon>
        <taxon>Pseudomonas</taxon>
    </lineage>
</organism>
<evidence type="ECO:0000259" key="1">
    <source>
        <dbReference type="SMART" id="SM00829"/>
    </source>
</evidence>
<dbReference type="PANTHER" id="PTHR45033:SF2">
    <property type="entry name" value="ZINC-TYPE ALCOHOL DEHYDROGENASE-LIKE PROTEIN C1773.06C"/>
    <property type="match status" value="1"/>
</dbReference>
<dbReference type="Proteomes" id="UP000279372">
    <property type="component" value="Unassembled WGS sequence"/>
</dbReference>
<dbReference type="InterPro" id="IPR013149">
    <property type="entry name" value="ADH-like_C"/>
</dbReference>
<dbReference type="EMBL" id="RBQB01000136">
    <property type="protein sequence ID" value="RMO90999.1"/>
    <property type="molecule type" value="Genomic_DNA"/>
</dbReference>
<dbReference type="SMART" id="SM00829">
    <property type="entry name" value="PKS_ER"/>
    <property type="match status" value="1"/>
</dbReference>
<evidence type="ECO:0000313" key="2">
    <source>
        <dbReference type="EMBL" id="RMO90999.1"/>
    </source>
</evidence>
<dbReference type="Pfam" id="PF00107">
    <property type="entry name" value="ADH_zinc_N"/>
    <property type="match status" value="1"/>
</dbReference>
<proteinExistence type="predicted"/>